<organism evidence="1 2">
    <name type="scientific">Cetraspora pellucida</name>
    <dbReference type="NCBI Taxonomy" id="1433469"/>
    <lineage>
        <taxon>Eukaryota</taxon>
        <taxon>Fungi</taxon>
        <taxon>Fungi incertae sedis</taxon>
        <taxon>Mucoromycota</taxon>
        <taxon>Glomeromycotina</taxon>
        <taxon>Glomeromycetes</taxon>
        <taxon>Diversisporales</taxon>
        <taxon>Gigasporaceae</taxon>
        <taxon>Cetraspora</taxon>
    </lineage>
</organism>
<evidence type="ECO:0000313" key="1">
    <source>
        <dbReference type="EMBL" id="CAG8814393.1"/>
    </source>
</evidence>
<keyword evidence="2" id="KW-1185">Reference proteome</keyword>
<dbReference type="Proteomes" id="UP000789759">
    <property type="component" value="Unassembled WGS sequence"/>
</dbReference>
<dbReference type="AlphaFoldDB" id="A0A9N9PGK8"/>
<gene>
    <name evidence="1" type="ORF">CPELLU_LOCUS19018</name>
</gene>
<dbReference type="OrthoDB" id="2434003at2759"/>
<reference evidence="1" key="1">
    <citation type="submission" date="2021-06" db="EMBL/GenBank/DDBJ databases">
        <authorList>
            <person name="Kallberg Y."/>
            <person name="Tangrot J."/>
            <person name="Rosling A."/>
        </authorList>
    </citation>
    <scope>NUCLEOTIDE SEQUENCE</scope>
    <source>
        <strain evidence="1">FL966</strain>
    </source>
</reference>
<evidence type="ECO:0000313" key="2">
    <source>
        <dbReference type="Proteomes" id="UP000789759"/>
    </source>
</evidence>
<sequence>EWQSLASKDRRGERGKCPDIMFIAKHMDRIYELVFSECLRIVCNDTKEDDDRVKLWRELNVGRIEDVN</sequence>
<protein>
    <submittedName>
        <fullName evidence="1">14517_t:CDS:1</fullName>
    </submittedName>
</protein>
<name>A0A9N9PGK8_9GLOM</name>
<feature type="non-terminal residue" evidence="1">
    <location>
        <position position="1"/>
    </location>
</feature>
<comment type="caution">
    <text evidence="1">The sequence shown here is derived from an EMBL/GenBank/DDBJ whole genome shotgun (WGS) entry which is preliminary data.</text>
</comment>
<proteinExistence type="predicted"/>
<dbReference type="EMBL" id="CAJVQA010041947">
    <property type="protein sequence ID" value="CAG8814393.1"/>
    <property type="molecule type" value="Genomic_DNA"/>
</dbReference>
<accession>A0A9N9PGK8</accession>